<evidence type="ECO:0000259" key="1">
    <source>
        <dbReference type="Pfam" id="PF13401"/>
    </source>
</evidence>
<keyword evidence="3" id="KW-1185">Reference proteome</keyword>
<dbReference type="EMBL" id="AP017928">
    <property type="protein sequence ID" value="BBA34364.1"/>
    <property type="molecule type" value="Genomic_DNA"/>
</dbReference>
<sequence length="283" mass="31279">MYTQFFSLSEPPFSATADPRYVYLAPQHDEVLARLLYDIDRTDGGLSVLTGEAGVGKTTLCRCLLEQLPDTIDVALILNPVPDGARFLASICDGLNVAYPSQCIDLDILVDLLGKHLTYAYARGRRAVVLIGKAQNLGFETMELIRLLTHLETHQIKLLRVILVGQPDLNKILAHADSRQIARRVTARYQLRPFCLAETRAYIQHRLTVGGCPTPLFTRLAMGQVHRRSGGIPRKINAICDRALLDAHRMGKTQVSRATARHAAREVLTPAVPGIAHGYGRRG</sequence>
<proteinExistence type="predicted"/>
<name>A0A250KS70_9GAMM</name>
<organism evidence="2 3">
    <name type="scientific">Methylocaldum marinum</name>
    <dbReference type="NCBI Taxonomy" id="1432792"/>
    <lineage>
        <taxon>Bacteria</taxon>
        <taxon>Pseudomonadati</taxon>
        <taxon>Pseudomonadota</taxon>
        <taxon>Gammaproteobacteria</taxon>
        <taxon>Methylococcales</taxon>
        <taxon>Methylococcaceae</taxon>
        <taxon>Methylocaldum</taxon>
    </lineage>
</organism>
<reference evidence="2 3" key="1">
    <citation type="submission" date="2016-12" db="EMBL/GenBank/DDBJ databases">
        <title>Genome sequencing of Methylocaldum marinum.</title>
        <authorList>
            <person name="Takeuchi M."/>
            <person name="Kamagata Y."/>
            <person name="Hiraoka S."/>
            <person name="Oshima K."/>
            <person name="Hattori M."/>
            <person name="Iwasaki W."/>
        </authorList>
    </citation>
    <scope>NUCLEOTIDE SEQUENCE [LARGE SCALE GENOMIC DNA]</scope>
    <source>
        <strain evidence="2 3">S8</strain>
    </source>
</reference>
<evidence type="ECO:0000313" key="3">
    <source>
        <dbReference type="Proteomes" id="UP000266313"/>
    </source>
</evidence>
<dbReference type="PANTHER" id="PTHR35894">
    <property type="entry name" value="GENERAL SECRETION PATHWAY PROTEIN A-RELATED"/>
    <property type="match status" value="1"/>
</dbReference>
<dbReference type="GO" id="GO:0016887">
    <property type="term" value="F:ATP hydrolysis activity"/>
    <property type="evidence" value="ECO:0007669"/>
    <property type="project" value="InterPro"/>
</dbReference>
<accession>A0A250KS70</accession>
<protein>
    <submittedName>
        <fullName evidence="2">General secretion pathway protein A</fullName>
    </submittedName>
</protein>
<dbReference type="InterPro" id="IPR027417">
    <property type="entry name" value="P-loop_NTPase"/>
</dbReference>
<dbReference type="InterPro" id="IPR049945">
    <property type="entry name" value="AAA_22"/>
</dbReference>
<dbReference type="OrthoDB" id="9780149at2"/>
<dbReference type="RefSeq" id="WP_119629785.1">
    <property type="nucleotide sequence ID" value="NZ_AP017928.1"/>
</dbReference>
<dbReference type="Gene3D" id="3.40.50.300">
    <property type="entry name" value="P-loop containing nucleotide triphosphate hydrolases"/>
    <property type="match status" value="1"/>
</dbReference>
<dbReference type="AlphaFoldDB" id="A0A250KS70"/>
<gene>
    <name evidence="2" type="ORF">sS8_2412</name>
</gene>
<dbReference type="PANTHER" id="PTHR35894:SF1">
    <property type="entry name" value="PHOSPHORIBULOKINASE _ URIDINE KINASE FAMILY"/>
    <property type="match status" value="1"/>
</dbReference>
<dbReference type="Proteomes" id="UP000266313">
    <property type="component" value="Chromosome"/>
</dbReference>
<dbReference type="SUPFAM" id="SSF52540">
    <property type="entry name" value="P-loop containing nucleoside triphosphate hydrolases"/>
    <property type="match status" value="1"/>
</dbReference>
<dbReference type="Pfam" id="PF13401">
    <property type="entry name" value="AAA_22"/>
    <property type="match status" value="1"/>
</dbReference>
<dbReference type="InterPro" id="IPR052026">
    <property type="entry name" value="ExeA_AAA_ATPase_DNA-bind"/>
</dbReference>
<feature type="domain" description="ORC1/DEAH AAA+ ATPase" evidence="1">
    <location>
        <begin position="43"/>
        <end position="173"/>
    </location>
</feature>
<dbReference type="KEGG" id="mmai:sS8_2412"/>
<evidence type="ECO:0000313" key="2">
    <source>
        <dbReference type="EMBL" id="BBA34364.1"/>
    </source>
</evidence>